<dbReference type="EMBL" id="CP006868">
    <property type="protein sequence ID" value="UXD22584.1"/>
    <property type="molecule type" value="Genomic_DNA"/>
</dbReference>
<keyword evidence="1" id="KW-0472">Membrane</keyword>
<proteinExistence type="predicted"/>
<feature type="transmembrane region" description="Helical" evidence="1">
    <location>
        <begin position="378"/>
        <end position="395"/>
    </location>
</feature>
<dbReference type="Proteomes" id="UP001063698">
    <property type="component" value="Chromosome"/>
</dbReference>
<accession>A0A977KBE6</accession>
<dbReference type="KEGG" id="ipc:IPA_06450"/>
<reference evidence="2" key="1">
    <citation type="submission" date="2013-11" db="EMBL/GenBank/DDBJ databases">
        <title>Comparative genomics of Ignicoccus.</title>
        <authorList>
            <person name="Podar M."/>
        </authorList>
    </citation>
    <scope>NUCLEOTIDE SEQUENCE</scope>
    <source>
        <strain evidence="2">DSM 13166</strain>
    </source>
</reference>
<sequence length="396" mass="42765">MVVAMKAIAIALALLIPALACLEVTLLPSTLKPQIGKELVIIAIVKSDCEGMGRVLFSVRGAAIASVTGFSSVQGNVASWSGYVTKGEVLRFKLTLVPTSNSVEISYKLFLNEKLVGTGILPLGRSCLLLQAGTVPLSASYLGYSVPKDSSLLSISVVNVCDKAVSAPLSVTFINARPAKEVLISKCLEGRAEVFLVDACAKYLNGNEVRRCTKVSNSGPFVTVIKKLNVKTYDVSCSGCKLVKSERGVRVYLCKSCYSRRIAPEVRYVLEVRQPNCYEALCSKWTKVPKVVSYCYLRKFEVLKSGIEVAGTQAGGTIVLGPKEGKVLLIPYQKTASAFLLGSLNEYVKVPIASVNVGGTNIGVYDYVKNEAFTLTEFLYFLALLSLVYLIWSFVG</sequence>
<evidence type="ECO:0000313" key="2">
    <source>
        <dbReference type="EMBL" id="UXD22584.1"/>
    </source>
</evidence>
<protein>
    <submittedName>
        <fullName evidence="2">Uncharacterized protein</fullName>
    </submittedName>
</protein>
<keyword evidence="1" id="KW-1133">Transmembrane helix</keyword>
<evidence type="ECO:0000256" key="1">
    <source>
        <dbReference type="SAM" id="Phobius"/>
    </source>
</evidence>
<dbReference type="AlphaFoldDB" id="A0A977KBE6"/>
<name>A0A977KBE6_9CREN</name>
<evidence type="ECO:0000313" key="3">
    <source>
        <dbReference type="Proteomes" id="UP001063698"/>
    </source>
</evidence>
<keyword evidence="1" id="KW-0812">Transmembrane</keyword>
<organism evidence="2 3">
    <name type="scientific">Ignicoccus pacificus DSM 13166</name>
    <dbReference type="NCBI Taxonomy" id="940294"/>
    <lineage>
        <taxon>Archaea</taxon>
        <taxon>Thermoproteota</taxon>
        <taxon>Thermoprotei</taxon>
        <taxon>Desulfurococcales</taxon>
        <taxon>Desulfurococcaceae</taxon>
        <taxon>Ignicoccus</taxon>
    </lineage>
</organism>
<gene>
    <name evidence="2" type="ORF">IPA_06450</name>
</gene>
<keyword evidence="3" id="KW-1185">Reference proteome</keyword>